<keyword evidence="2" id="KW-1185">Reference proteome</keyword>
<evidence type="ECO:0000313" key="2">
    <source>
        <dbReference type="Proteomes" id="UP001057402"/>
    </source>
</evidence>
<evidence type="ECO:0000313" key="1">
    <source>
        <dbReference type="EMBL" id="KAI4366576.1"/>
    </source>
</evidence>
<dbReference type="Proteomes" id="UP001057402">
    <property type="component" value="Chromosome 6"/>
</dbReference>
<dbReference type="EMBL" id="CM042885">
    <property type="protein sequence ID" value="KAI4366576.1"/>
    <property type="molecule type" value="Genomic_DNA"/>
</dbReference>
<name>A0ACB9QJT0_9MYRT</name>
<accession>A0ACB9QJT0</accession>
<sequence length="347" mass="38742">MRRRDVIAKGGAPSADLLLCFPHRAHLTVMPTKAICSPTRHLDHPRATPATQPQPVPRPHHRRSKSSSNGKIPQASPVLWVKTKHAAAAVTSEPTSPKVTCVGQIKVQTKNGGGANPCKGWQSVMHEIERIHKDGKRKKRMTWGETLGFNKDVMQFLTCLRSLKFNFRCFGNFPQAVITSDDEEEDDDGEEDDVFGEIDIVNRNNGGGNGDVDTKTFSKWYMVLQEDTKMNSDSNREGEAPVPAVPPPNALLLMRCRSAPAKSWPIDTEDTQCADEAGNKAGMIRKNLKILIEEEKKVEEEVRKKEEGSVTASYDTDYYRISSDVVQETWIVGGFRDVLSKSRSWKI</sequence>
<organism evidence="1 2">
    <name type="scientific">Melastoma candidum</name>
    <dbReference type="NCBI Taxonomy" id="119954"/>
    <lineage>
        <taxon>Eukaryota</taxon>
        <taxon>Viridiplantae</taxon>
        <taxon>Streptophyta</taxon>
        <taxon>Embryophyta</taxon>
        <taxon>Tracheophyta</taxon>
        <taxon>Spermatophyta</taxon>
        <taxon>Magnoliopsida</taxon>
        <taxon>eudicotyledons</taxon>
        <taxon>Gunneridae</taxon>
        <taxon>Pentapetalae</taxon>
        <taxon>rosids</taxon>
        <taxon>malvids</taxon>
        <taxon>Myrtales</taxon>
        <taxon>Melastomataceae</taxon>
        <taxon>Melastomatoideae</taxon>
        <taxon>Melastomateae</taxon>
        <taxon>Melastoma</taxon>
    </lineage>
</organism>
<proteinExistence type="predicted"/>
<comment type="caution">
    <text evidence="1">The sequence shown here is derived from an EMBL/GenBank/DDBJ whole genome shotgun (WGS) entry which is preliminary data.</text>
</comment>
<reference evidence="2" key="1">
    <citation type="journal article" date="2023" name="Front. Plant Sci.">
        <title>Chromosomal-level genome assembly of Melastoma candidum provides insights into trichome evolution.</title>
        <authorList>
            <person name="Zhong Y."/>
            <person name="Wu W."/>
            <person name="Sun C."/>
            <person name="Zou P."/>
            <person name="Liu Y."/>
            <person name="Dai S."/>
            <person name="Zhou R."/>
        </authorList>
    </citation>
    <scope>NUCLEOTIDE SEQUENCE [LARGE SCALE GENOMIC DNA]</scope>
</reference>
<protein>
    <submittedName>
        <fullName evidence="1">Uncharacterized protein</fullName>
    </submittedName>
</protein>
<gene>
    <name evidence="1" type="ORF">MLD38_022437</name>
</gene>